<evidence type="ECO:0000313" key="3">
    <source>
        <dbReference type="Proteomes" id="UP000028999"/>
    </source>
</evidence>
<protein>
    <submittedName>
        <fullName evidence="1">(rape) hypothetical protein</fullName>
    </submittedName>
    <submittedName>
        <fullName evidence="2">BnaAnng31660D protein</fullName>
    </submittedName>
</protein>
<reference evidence="1" key="3">
    <citation type="submission" date="2021-01" db="EMBL/GenBank/DDBJ databases">
        <authorList>
            <consortium name="Genoscope - CEA"/>
            <person name="William W."/>
        </authorList>
    </citation>
    <scope>NUCLEOTIDE SEQUENCE</scope>
</reference>
<keyword evidence="3" id="KW-1185">Reference proteome</keyword>
<dbReference type="Proteomes" id="UP000028999">
    <property type="component" value="Unassembled WGS sequence"/>
</dbReference>
<reference evidence="2" key="2">
    <citation type="submission" date="2014-06" db="EMBL/GenBank/DDBJ databases">
        <authorList>
            <person name="Genoscope - CEA"/>
        </authorList>
    </citation>
    <scope>NUCLEOTIDE SEQUENCE</scope>
</reference>
<dbReference type="GO" id="GO:0032040">
    <property type="term" value="C:small-subunit processome"/>
    <property type="evidence" value="ECO:0007669"/>
    <property type="project" value="InterPro"/>
</dbReference>
<dbReference type="PaxDb" id="3708-A0A078JSP6"/>
<dbReference type="EMBL" id="LK040458">
    <property type="protein sequence ID" value="CDY69834.1"/>
    <property type="molecule type" value="Genomic_DNA"/>
</dbReference>
<organism evidence="2 3">
    <name type="scientific">Brassica napus</name>
    <name type="common">Rape</name>
    <dbReference type="NCBI Taxonomy" id="3708"/>
    <lineage>
        <taxon>Eukaryota</taxon>
        <taxon>Viridiplantae</taxon>
        <taxon>Streptophyta</taxon>
        <taxon>Embryophyta</taxon>
        <taxon>Tracheophyta</taxon>
        <taxon>Spermatophyta</taxon>
        <taxon>Magnoliopsida</taxon>
        <taxon>eudicotyledons</taxon>
        <taxon>Gunneridae</taxon>
        <taxon>Pentapetalae</taxon>
        <taxon>rosids</taxon>
        <taxon>malvids</taxon>
        <taxon>Brassicales</taxon>
        <taxon>Brassicaceae</taxon>
        <taxon>Brassiceae</taxon>
        <taxon>Brassica</taxon>
    </lineage>
</organism>
<gene>
    <name evidence="2" type="primary">BnaAnng31660D</name>
    <name evidence="1" type="ORF">DARMORV10_A01P00910.1</name>
    <name evidence="2" type="ORF">GSBRNA2T00092817001</name>
</gene>
<evidence type="ECO:0000313" key="2">
    <source>
        <dbReference type="EMBL" id="CDY69834.1"/>
    </source>
</evidence>
<reference evidence="2 3" key="1">
    <citation type="journal article" date="2014" name="Science">
        <title>Plant genetics. Early allopolyploid evolution in the post-Neolithic Brassica napus oilseed genome.</title>
        <authorList>
            <person name="Chalhoub B."/>
            <person name="Denoeud F."/>
            <person name="Liu S."/>
            <person name="Parkin I.A."/>
            <person name="Tang H."/>
            <person name="Wang X."/>
            <person name="Chiquet J."/>
            <person name="Belcram H."/>
            <person name="Tong C."/>
            <person name="Samans B."/>
            <person name="Correa M."/>
            <person name="Da Silva C."/>
            <person name="Just J."/>
            <person name="Falentin C."/>
            <person name="Koh C.S."/>
            <person name="Le Clainche I."/>
            <person name="Bernard M."/>
            <person name="Bento P."/>
            <person name="Noel B."/>
            <person name="Labadie K."/>
            <person name="Alberti A."/>
            <person name="Charles M."/>
            <person name="Arnaud D."/>
            <person name="Guo H."/>
            <person name="Daviaud C."/>
            <person name="Alamery S."/>
            <person name="Jabbari K."/>
            <person name="Zhao M."/>
            <person name="Edger P.P."/>
            <person name="Chelaifa H."/>
            <person name="Tack D."/>
            <person name="Lassalle G."/>
            <person name="Mestiri I."/>
            <person name="Schnel N."/>
            <person name="Le Paslier M.C."/>
            <person name="Fan G."/>
            <person name="Renault V."/>
            <person name="Bayer P.E."/>
            <person name="Golicz A.A."/>
            <person name="Manoli S."/>
            <person name="Lee T.H."/>
            <person name="Thi V.H."/>
            <person name="Chalabi S."/>
            <person name="Hu Q."/>
            <person name="Fan C."/>
            <person name="Tollenaere R."/>
            <person name="Lu Y."/>
            <person name="Battail C."/>
            <person name="Shen J."/>
            <person name="Sidebottom C.H."/>
            <person name="Wang X."/>
            <person name="Canaguier A."/>
            <person name="Chauveau A."/>
            <person name="Berard A."/>
            <person name="Deniot G."/>
            <person name="Guan M."/>
            <person name="Liu Z."/>
            <person name="Sun F."/>
            <person name="Lim Y.P."/>
            <person name="Lyons E."/>
            <person name="Town C.D."/>
            <person name="Bancroft I."/>
            <person name="Wang X."/>
            <person name="Meng J."/>
            <person name="Ma J."/>
            <person name="Pires J.C."/>
            <person name="King G.J."/>
            <person name="Brunel D."/>
            <person name="Delourme R."/>
            <person name="Renard M."/>
            <person name="Aury J.M."/>
            <person name="Adams K.L."/>
            <person name="Batley J."/>
            <person name="Snowdon R.J."/>
            <person name="Tost J."/>
            <person name="Edwards D."/>
            <person name="Zhou Y."/>
            <person name="Hua W."/>
            <person name="Sharpe A.G."/>
            <person name="Paterson A.H."/>
            <person name="Guan C."/>
            <person name="Wincker P."/>
        </authorList>
    </citation>
    <scope>NUCLEOTIDE SEQUENCE [LARGE SCALE GENOMIC DNA]</scope>
    <source>
        <strain evidence="3">cv. Darmor-bzh</strain>
    </source>
</reference>
<accession>A0A078JSP6</accession>
<name>A0A078JSP6_BRANA</name>
<dbReference type="Proteomes" id="UP001295469">
    <property type="component" value="Chromosome A01"/>
</dbReference>
<sequence length="55" mass="6307">MIPPSLFVANICKDMDSRSCLSIQHKCFMVATCDTDLKRRMRKILRRCGCSLLSL</sequence>
<dbReference type="Gramene" id="CDY69834">
    <property type="protein sequence ID" value="CDY69834"/>
    <property type="gene ID" value="GSBRNA2T00092817001"/>
</dbReference>
<dbReference type="InterPro" id="IPR006984">
    <property type="entry name" value="Fcf1/UTP23"/>
</dbReference>
<dbReference type="EMBL" id="HG994355">
    <property type="protein sequence ID" value="CAF2146309.1"/>
    <property type="molecule type" value="Genomic_DNA"/>
</dbReference>
<dbReference type="Pfam" id="PF04900">
    <property type="entry name" value="Fcf1"/>
    <property type="match status" value="1"/>
</dbReference>
<proteinExistence type="predicted"/>
<dbReference type="AlphaFoldDB" id="A0A078JSP6"/>
<evidence type="ECO:0000313" key="1">
    <source>
        <dbReference type="EMBL" id="CAF2146309.1"/>
    </source>
</evidence>